<protein>
    <recommendedName>
        <fullName evidence="1">Apextrin C-terminal domain-containing protein</fullName>
    </recommendedName>
</protein>
<dbReference type="PANTHER" id="PTHR19324">
    <property type="entry name" value="PERFORIN-LIKE PROTEIN 1"/>
    <property type="match status" value="1"/>
</dbReference>
<evidence type="ECO:0000313" key="2">
    <source>
        <dbReference type="EMBL" id="OAF66929.1"/>
    </source>
</evidence>
<feature type="domain" description="Apextrin C-terminal" evidence="1">
    <location>
        <begin position="31"/>
        <end position="192"/>
    </location>
</feature>
<dbReference type="PANTHER" id="PTHR19324:SF33">
    <property type="entry name" value="MUCIN-5AC"/>
    <property type="match status" value="1"/>
</dbReference>
<accession>A0A177AY46</accession>
<dbReference type="OrthoDB" id="5954510at2759"/>
<organism evidence="2 3">
    <name type="scientific">Intoshia linei</name>
    <dbReference type="NCBI Taxonomy" id="1819745"/>
    <lineage>
        <taxon>Eukaryota</taxon>
        <taxon>Metazoa</taxon>
        <taxon>Spiralia</taxon>
        <taxon>Lophotrochozoa</taxon>
        <taxon>Mesozoa</taxon>
        <taxon>Orthonectida</taxon>
        <taxon>Rhopaluridae</taxon>
        <taxon>Intoshia</taxon>
    </lineage>
</organism>
<dbReference type="Proteomes" id="UP000078046">
    <property type="component" value="Unassembled WGS sequence"/>
</dbReference>
<proteinExistence type="predicted"/>
<comment type="caution">
    <text evidence="2">The sequence shown here is derived from an EMBL/GenBank/DDBJ whole genome shotgun (WGS) entry which is preliminary data.</text>
</comment>
<evidence type="ECO:0000259" key="1">
    <source>
        <dbReference type="Pfam" id="PF16977"/>
    </source>
</evidence>
<dbReference type="EMBL" id="LWCA01000791">
    <property type="protein sequence ID" value="OAF66929.1"/>
    <property type="molecule type" value="Genomic_DNA"/>
</dbReference>
<dbReference type="AlphaFoldDB" id="A0A177AY46"/>
<keyword evidence="3" id="KW-1185">Reference proteome</keyword>
<reference evidence="2 3" key="1">
    <citation type="submission" date="2016-04" db="EMBL/GenBank/DDBJ databases">
        <title>The genome of Intoshia linei affirms orthonectids as highly simplified spiralians.</title>
        <authorList>
            <person name="Mikhailov K.V."/>
            <person name="Slusarev G.S."/>
            <person name="Nikitin M.A."/>
            <person name="Logacheva M.D."/>
            <person name="Penin A."/>
            <person name="Aleoshin V."/>
            <person name="Panchin Y.V."/>
        </authorList>
    </citation>
    <scope>NUCLEOTIDE SEQUENCE [LARGE SCALE GENOMIC DNA]</scope>
    <source>
        <strain evidence="2">Intl2013</strain>
        <tissue evidence="2">Whole animal</tissue>
    </source>
</reference>
<evidence type="ECO:0000313" key="3">
    <source>
        <dbReference type="Proteomes" id="UP000078046"/>
    </source>
</evidence>
<name>A0A177AY46_9BILA</name>
<dbReference type="InterPro" id="IPR031569">
    <property type="entry name" value="ApeC"/>
</dbReference>
<sequence length="302" mass="34309">MYYIGEIDFSIGYTLETYTKKNSVSHVNNYKTKLYFCTKYKATGERWGSGNYCTLQRSSNCPFDLSQSSIQWGLDNAFTYIVSLVFIKYYVLPSSGSIPQGFYSTSRIRINFCCSRGSNNDIIEIDSDEFYLIRKGGKCQYVKNMTSEIHYIKIKDKHHVYGMVRDITTYGSNLPDYGTRDAGEFVLYLCHYTKKKIDPAVTVSPIKPGVPDWINAPIQCGLKKSNKRVIENTCRKSESGPDINLKTATEKPKELENISKSKEAAVNEAEGDNVPTTSIDNIRVLDRKIEISNKELPPAYNE</sequence>
<dbReference type="Pfam" id="PF16977">
    <property type="entry name" value="ApeC"/>
    <property type="match status" value="1"/>
</dbReference>
<gene>
    <name evidence="2" type="ORF">A3Q56_05338</name>
</gene>